<comment type="caution">
    <text evidence="1">The sequence shown here is derived from an EMBL/GenBank/DDBJ whole genome shotgun (WGS) entry which is preliminary data.</text>
</comment>
<accession>A0AAD6ZV63</accession>
<evidence type="ECO:0000313" key="2">
    <source>
        <dbReference type="Proteomes" id="UP001218218"/>
    </source>
</evidence>
<proteinExistence type="predicted"/>
<dbReference type="EMBL" id="JARIHO010000026">
    <property type="protein sequence ID" value="KAJ7340860.1"/>
    <property type="molecule type" value="Genomic_DNA"/>
</dbReference>
<name>A0AAD6ZV63_9AGAR</name>
<evidence type="ECO:0000313" key="1">
    <source>
        <dbReference type="EMBL" id="KAJ7340860.1"/>
    </source>
</evidence>
<protein>
    <submittedName>
        <fullName evidence="1">Uncharacterized protein</fullName>
    </submittedName>
</protein>
<organism evidence="1 2">
    <name type="scientific">Mycena albidolilacea</name>
    <dbReference type="NCBI Taxonomy" id="1033008"/>
    <lineage>
        <taxon>Eukaryota</taxon>
        <taxon>Fungi</taxon>
        <taxon>Dikarya</taxon>
        <taxon>Basidiomycota</taxon>
        <taxon>Agaricomycotina</taxon>
        <taxon>Agaricomycetes</taxon>
        <taxon>Agaricomycetidae</taxon>
        <taxon>Agaricales</taxon>
        <taxon>Marasmiineae</taxon>
        <taxon>Mycenaceae</taxon>
        <taxon>Mycena</taxon>
    </lineage>
</organism>
<gene>
    <name evidence="1" type="ORF">DFH08DRAFT_963705</name>
</gene>
<sequence>MSAAKQTEINAAVQKFLDKAFKTAAELADKYDKKPRYFLDLFFQGGAHMVGQQKEVNPYNAFKNEKAIHEKHPNGMFGKASHHGGVHSKVKIDFL</sequence>
<keyword evidence="2" id="KW-1185">Reference proteome</keyword>
<dbReference type="AlphaFoldDB" id="A0AAD6ZV63"/>
<dbReference type="Proteomes" id="UP001218218">
    <property type="component" value="Unassembled WGS sequence"/>
</dbReference>
<reference evidence="1" key="1">
    <citation type="submission" date="2023-03" db="EMBL/GenBank/DDBJ databases">
        <title>Massive genome expansion in bonnet fungi (Mycena s.s.) driven by repeated elements and novel gene families across ecological guilds.</title>
        <authorList>
            <consortium name="Lawrence Berkeley National Laboratory"/>
            <person name="Harder C.B."/>
            <person name="Miyauchi S."/>
            <person name="Viragh M."/>
            <person name="Kuo A."/>
            <person name="Thoen E."/>
            <person name="Andreopoulos B."/>
            <person name="Lu D."/>
            <person name="Skrede I."/>
            <person name="Drula E."/>
            <person name="Henrissat B."/>
            <person name="Morin E."/>
            <person name="Kohler A."/>
            <person name="Barry K."/>
            <person name="LaButti K."/>
            <person name="Morin E."/>
            <person name="Salamov A."/>
            <person name="Lipzen A."/>
            <person name="Mereny Z."/>
            <person name="Hegedus B."/>
            <person name="Baldrian P."/>
            <person name="Stursova M."/>
            <person name="Weitz H."/>
            <person name="Taylor A."/>
            <person name="Grigoriev I.V."/>
            <person name="Nagy L.G."/>
            <person name="Martin F."/>
            <person name="Kauserud H."/>
        </authorList>
    </citation>
    <scope>NUCLEOTIDE SEQUENCE</scope>
    <source>
        <strain evidence="1">CBHHK002</strain>
    </source>
</reference>